<accession>A0ACB9YR65</accession>
<sequence length="165" mass="17647">MCVVANGIEYNLNALILGTGFLVKVAGIFLAARMDTKTIGRNGRDLQDNSLNLTSSFDIIAKLTASIISEASKAQGRSEKLIVEVSKASEEWHTAEVKKRSLAGSVMAACTPGYFNGEGAAAKAKPEELARLGQYAVWGTGPVDFEKTIAEYQSAGLLKSFEIRT</sequence>
<gene>
    <name evidence="1" type="ORF">F4820DRAFT_451466</name>
</gene>
<dbReference type="Proteomes" id="UP001497700">
    <property type="component" value="Unassembled WGS sequence"/>
</dbReference>
<organism evidence="1 2">
    <name type="scientific">Hypoxylon rubiginosum</name>
    <dbReference type="NCBI Taxonomy" id="110542"/>
    <lineage>
        <taxon>Eukaryota</taxon>
        <taxon>Fungi</taxon>
        <taxon>Dikarya</taxon>
        <taxon>Ascomycota</taxon>
        <taxon>Pezizomycotina</taxon>
        <taxon>Sordariomycetes</taxon>
        <taxon>Xylariomycetidae</taxon>
        <taxon>Xylariales</taxon>
        <taxon>Hypoxylaceae</taxon>
        <taxon>Hypoxylon</taxon>
    </lineage>
</organism>
<name>A0ACB9YR65_9PEZI</name>
<keyword evidence="2" id="KW-1185">Reference proteome</keyword>
<proteinExistence type="predicted"/>
<evidence type="ECO:0000313" key="2">
    <source>
        <dbReference type="Proteomes" id="UP001497700"/>
    </source>
</evidence>
<protein>
    <submittedName>
        <fullName evidence="1">Uncharacterized protein</fullName>
    </submittedName>
</protein>
<dbReference type="EMBL" id="MU393538">
    <property type="protein sequence ID" value="KAI4861925.1"/>
    <property type="molecule type" value="Genomic_DNA"/>
</dbReference>
<evidence type="ECO:0000313" key="1">
    <source>
        <dbReference type="EMBL" id="KAI4861925.1"/>
    </source>
</evidence>
<comment type="caution">
    <text evidence="1">The sequence shown here is derived from an EMBL/GenBank/DDBJ whole genome shotgun (WGS) entry which is preliminary data.</text>
</comment>
<reference evidence="1 2" key="1">
    <citation type="journal article" date="2022" name="New Phytol.">
        <title>Ecological generalism drives hyperdiversity of secondary metabolite gene clusters in xylarialean endophytes.</title>
        <authorList>
            <person name="Franco M.E.E."/>
            <person name="Wisecaver J.H."/>
            <person name="Arnold A.E."/>
            <person name="Ju Y.M."/>
            <person name="Slot J.C."/>
            <person name="Ahrendt S."/>
            <person name="Moore L.P."/>
            <person name="Eastman K.E."/>
            <person name="Scott K."/>
            <person name="Konkel Z."/>
            <person name="Mondo S.J."/>
            <person name="Kuo A."/>
            <person name="Hayes R.D."/>
            <person name="Haridas S."/>
            <person name="Andreopoulos B."/>
            <person name="Riley R."/>
            <person name="LaButti K."/>
            <person name="Pangilinan J."/>
            <person name="Lipzen A."/>
            <person name="Amirebrahimi M."/>
            <person name="Yan J."/>
            <person name="Adam C."/>
            <person name="Keymanesh K."/>
            <person name="Ng V."/>
            <person name="Louie K."/>
            <person name="Northen T."/>
            <person name="Drula E."/>
            <person name="Henrissat B."/>
            <person name="Hsieh H.M."/>
            <person name="Youens-Clark K."/>
            <person name="Lutzoni F."/>
            <person name="Miadlikowska J."/>
            <person name="Eastwood D.C."/>
            <person name="Hamelin R.C."/>
            <person name="Grigoriev I.V."/>
            <person name="U'Ren J.M."/>
        </authorList>
    </citation>
    <scope>NUCLEOTIDE SEQUENCE [LARGE SCALE GENOMIC DNA]</scope>
    <source>
        <strain evidence="1 2">CBS 119005</strain>
    </source>
</reference>